<feature type="domain" description="Putative oxidoreductase/dehydrogenase Rossmann-like" evidence="1">
    <location>
        <begin position="9"/>
        <end position="130"/>
    </location>
</feature>
<protein>
    <submittedName>
        <fullName evidence="3">DUF2520 domain-containing protein</fullName>
    </submittedName>
</protein>
<dbReference type="InterPro" id="IPR036291">
    <property type="entry name" value="NAD(P)-bd_dom_sf"/>
</dbReference>
<dbReference type="InterPro" id="IPR008927">
    <property type="entry name" value="6-PGluconate_DH-like_C_sf"/>
</dbReference>
<dbReference type="SUPFAM" id="SSF51735">
    <property type="entry name" value="NAD(P)-binding Rossmann-fold domains"/>
    <property type="match status" value="1"/>
</dbReference>
<dbReference type="Proteomes" id="UP000823858">
    <property type="component" value="Unassembled WGS sequence"/>
</dbReference>
<reference evidence="3" key="2">
    <citation type="submission" date="2021-04" db="EMBL/GenBank/DDBJ databases">
        <authorList>
            <person name="Gilroy R."/>
        </authorList>
    </citation>
    <scope>NUCLEOTIDE SEQUENCE</scope>
    <source>
        <strain evidence="3">ChiHjej13B12-4958</strain>
    </source>
</reference>
<dbReference type="PANTHER" id="PTHR40459">
    <property type="entry name" value="CONSERVED HYPOTHETICAL ALANINE AND LEUCINE RICH PROTEIN"/>
    <property type="match status" value="1"/>
</dbReference>
<dbReference type="SUPFAM" id="SSF48179">
    <property type="entry name" value="6-phosphogluconate dehydrogenase C-terminal domain-like"/>
    <property type="match status" value="1"/>
</dbReference>
<proteinExistence type="predicted"/>
<dbReference type="Gene3D" id="3.40.50.720">
    <property type="entry name" value="NAD(P)-binding Rossmann-like Domain"/>
    <property type="match status" value="1"/>
</dbReference>
<dbReference type="InterPro" id="IPR019665">
    <property type="entry name" value="OxRdtase/DH_put_Rossmann_dom"/>
</dbReference>
<dbReference type="Gene3D" id="1.10.1040.20">
    <property type="entry name" value="ProC-like, C-terminal domain"/>
    <property type="match status" value="1"/>
</dbReference>
<dbReference type="Pfam" id="PF10727">
    <property type="entry name" value="Rossmann-like"/>
    <property type="match status" value="1"/>
</dbReference>
<dbReference type="AlphaFoldDB" id="A0A9D2QGF1"/>
<sequence length="316" mass="32315">MTSSPGAHPSDRQEPRLSVGVISAGAVGTAVAESLQRAGHHIHGIVARSEASRARAEDRLPGVPVTTVADAAQAALVVLAVPDPQLPAVVEQVATTVRAGQIVLHTAGALGCDVLQPITDTGALPLALHPAMTFLNRPEDTDNLQGCAWGVTTDSETGTAVAELLVSSLGGVPVAVPEDARTLYHAAMVHGANHVVTQVSEALSILDRVLGDPSVQNPESALLLRRILPTAVDAALASRMSALTGPTARDDAATVLRHLTALDAADVCDNTSTSGGSGLAEAYRQDAERTARAVGSLDVERAVRLVRHSGTGSGAD</sequence>
<evidence type="ECO:0000259" key="1">
    <source>
        <dbReference type="Pfam" id="PF10727"/>
    </source>
</evidence>
<dbReference type="PANTHER" id="PTHR40459:SF1">
    <property type="entry name" value="CONSERVED HYPOTHETICAL ALANINE AND LEUCINE RICH PROTEIN"/>
    <property type="match status" value="1"/>
</dbReference>
<organism evidence="3 4">
    <name type="scientific">Candidatus Corynebacterium faecigallinarum</name>
    <dbReference type="NCBI Taxonomy" id="2838528"/>
    <lineage>
        <taxon>Bacteria</taxon>
        <taxon>Bacillati</taxon>
        <taxon>Actinomycetota</taxon>
        <taxon>Actinomycetes</taxon>
        <taxon>Mycobacteriales</taxon>
        <taxon>Corynebacteriaceae</taxon>
        <taxon>Corynebacterium</taxon>
    </lineage>
</organism>
<reference evidence="3" key="1">
    <citation type="journal article" date="2021" name="PeerJ">
        <title>Extensive microbial diversity within the chicken gut microbiome revealed by metagenomics and culture.</title>
        <authorList>
            <person name="Gilroy R."/>
            <person name="Ravi A."/>
            <person name="Getino M."/>
            <person name="Pursley I."/>
            <person name="Horton D.L."/>
            <person name="Alikhan N.F."/>
            <person name="Baker D."/>
            <person name="Gharbi K."/>
            <person name="Hall N."/>
            <person name="Watson M."/>
            <person name="Adriaenssens E.M."/>
            <person name="Foster-Nyarko E."/>
            <person name="Jarju S."/>
            <person name="Secka A."/>
            <person name="Antonio M."/>
            <person name="Oren A."/>
            <person name="Chaudhuri R.R."/>
            <person name="La Ragione R."/>
            <person name="Hildebrand F."/>
            <person name="Pallen M.J."/>
        </authorList>
    </citation>
    <scope>NUCLEOTIDE SEQUENCE</scope>
    <source>
        <strain evidence="3">ChiHjej13B12-4958</strain>
    </source>
</reference>
<gene>
    <name evidence="3" type="ORF">H9751_08570</name>
</gene>
<accession>A0A9D2QGF1</accession>
<dbReference type="InterPro" id="IPR018931">
    <property type="entry name" value="DUF2520"/>
</dbReference>
<feature type="domain" description="DUF2520" evidence="2">
    <location>
        <begin position="147"/>
        <end position="267"/>
    </location>
</feature>
<comment type="caution">
    <text evidence="3">The sequence shown here is derived from an EMBL/GenBank/DDBJ whole genome shotgun (WGS) entry which is preliminary data.</text>
</comment>
<dbReference type="Pfam" id="PF10728">
    <property type="entry name" value="DUF2520"/>
    <property type="match status" value="1"/>
</dbReference>
<dbReference type="InterPro" id="IPR037108">
    <property type="entry name" value="TM1727-like_C_sf"/>
</dbReference>
<evidence type="ECO:0000313" key="4">
    <source>
        <dbReference type="Proteomes" id="UP000823858"/>
    </source>
</evidence>
<dbReference type="EMBL" id="DWVP01000020">
    <property type="protein sequence ID" value="HJC85582.1"/>
    <property type="molecule type" value="Genomic_DNA"/>
</dbReference>
<name>A0A9D2QGF1_9CORY</name>
<evidence type="ECO:0000259" key="2">
    <source>
        <dbReference type="Pfam" id="PF10728"/>
    </source>
</evidence>
<evidence type="ECO:0000313" key="3">
    <source>
        <dbReference type="EMBL" id="HJC85582.1"/>
    </source>
</evidence>